<dbReference type="AlphaFoldDB" id="A0A7Y3W3I1"/>
<evidence type="ECO:0000256" key="5">
    <source>
        <dbReference type="ARBA" id="ARBA00029440"/>
    </source>
</evidence>
<comment type="caution">
    <text evidence="8">The sequence shown here is derived from an EMBL/GenBank/DDBJ whole genome shotgun (WGS) entry which is preliminary data.</text>
</comment>
<dbReference type="SMART" id="SM00859">
    <property type="entry name" value="Semialdhyde_dh"/>
    <property type="match status" value="1"/>
</dbReference>
<dbReference type="InterPro" id="IPR000534">
    <property type="entry name" value="Semialdehyde_DH_NAD-bd"/>
</dbReference>
<feature type="active site" evidence="6">
    <location>
        <position position="136"/>
    </location>
</feature>
<evidence type="ECO:0000313" key="8">
    <source>
        <dbReference type="EMBL" id="NNU14780.1"/>
    </source>
</evidence>
<dbReference type="CDD" id="cd24149">
    <property type="entry name" value="AGPR_N_ARG5_6_like"/>
    <property type="match status" value="1"/>
</dbReference>
<dbReference type="InterPro" id="IPR050085">
    <property type="entry name" value="AGPR"/>
</dbReference>
<dbReference type="GO" id="GO:0070401">
    <property type="term" value="F:NADP+ binding"/>
    <property type="evidence" value="ECO:0007669"/>
    <property type="project" value="InterPro"/>
</dbReference>
<dbReference type="PANTHER" id="PTHR32338:SF10">
    <property type="entry name" value="N-ACETYL-GAMMA-GLUTAMYL-PHOSPHATE REDUCTASE, CHLOROPLASTIC-RELATED"/>
    <property type="match status" value="1"/>
</dbReference>
<organism evidence="8 9">
    <name type="scientific">Parvularcula mediterranea</name>
    <dbReference type="NCBI Taxonomy" id="2732508"/>
    <lineage>
        <taxon>Bacteria</taxon>
        <taxon>Pseudomonadati</taxon>
        <taxon>Pseudomonadota</taxon>
        <taxon>Alphaproteobacteria</taxon>
        <taxon>Parvularculales</taxon>
        <taxon>Parvularculaceae</taxon>
        <taxon>Parvularcula</taxon>
    </lineage>
</organism>
<dbReference type="Gene3D" id="3.30.360.10">
    <property type="entry name" value="Dihydrodipicolinate Reductase, domain 2"/>
    <property type="match status" value="1"/>
</dbReference>
<dbReference type="Pfam" id="PF22698">
    <property type="entry name" value="Semialdhyde_dhC_1"/>
    <property type="match status" value="1"/>
</dbReference>
<keyword evidence="3" id="KW-0521">NADP</keyword>
<feature type="domain" description="Semialdehyde dehydrogenase NAD-binding" evidence="7">
    <location>
        <begin position="3"/>
        <end position="128"/>
    </location>
</feature>
<evidence type="ECO:0000256" key="1">
    <source>
        <dbReference type="ARBA" id="ARBA00022571"/>
    </source>
</evidence>
<dbReference type="RefSeq" id="WP_173195701.1">
    <property type="nucleotide sequence ID" value="NZ_JABFCX010000001.1"/>
</dbReference>
<protein>
    <submittedName>
        <fullName evidence="8">N-acetyl-gamma-glutamyl-phosphate reductase</fullName>
        <ecNumber evidence="8">1.2.1.38</ecNumber>
    </submittedName>
</protein>
<dbReference type="SUPFAM" id="SSF51735">
    <property type="entry name" value="NAD(P)-binding Rossmann-fold domains"/>
    <property type="match status" value="1"/>
</dbReference>
<dbReference type="GO" id="GO:0051287">
    <property type="term" value="F:NAD binding"/>
    <property type="evidence" value="ECO:0007669"/>
    <property type="project" value="InterPro"/>
</dbReference>
<evidence type="ECO:0000259" key="7">
    <source>
        <dbReference type="SMART" id="SM00859"/>
    </source>
</evidence>
<comment type="pathway">
    <text evidence="5">Amino-acid biosynthesis.</text>
</comment>
<accession>A0A7Y3W3I1</accession>
<gene>
    <name evidence="8" type="primary">argC</name>
    <name evidence="8" type="ORF">HK107_00400</name>
</gene>
<dbReference type="NCBIfam" id="TIGR01850">
    <property type="entry name" value="argC"/>
    <property type="match status" value="1"/>
</dbReference>
<dbReference type="GO" id="GO:0006526">
    <property type="term" value="P:L-arginine biosynthetic process"/>
    <property type="evidence" value="ECO:0007669"/>
    <property type="project" value="UniProtKB-KW"/>
</dbReference>
<evidence type="ECO:0000256" key="4">
    <source>
        <dbReference type="ARBA" id="ARBA00023002"/>
    </source>
</evidence>
<keyword evidence="2" id="KW-0028">Amino-acid biosynthesis</keyword>
<evidence type="ECO:0000313" key="9">
    <source>
        <dbReference type="Proteomes" id="UP000536835"/>
    </source>
</evidence>
<dbReference type="PANTHER" id="PTHR32338">
    <property type="entry name" value="N-ACETYL-GAMMA-GLUTAMYL-PHOSPHATE REDUCTASE, CHLOROPLASTIC-RELATED-RELATED"/>
    <property type="match status" value="1"/>
</dbReference>
<evidence type="ECO:0000256" key="3">
    <source>
        <dbReference type="ARBA" id="ARBA00022857"/>
    </source>
</evidence>
<proteinExistence type="predicted"/>
<dbReference type="InterPro" id="IPR036291">
    <property type="entry name" value="NAD(P)-bd_dom_sf"/>
</dbReference>
<dbReference type="PROSITE" id="PS01224">
    <property type="entry name" value="ARGC"/>
    <property type="match status" value="1"/>
</dbReference>
<dbReference type="SUPFAM" id="SSF55347">
    <property type="entry name" value="Glyceraldehyde-3-phosphate dehydrogenase-like, C-terminal domain"/>
    <property type="match status" value="1"/>
</dbReference>
<dbReference type="GO" id="GO:0003942">
    <property type="term" value="F:N-acetyl-gamma-glutamyl-phosphate reductase activity"/>
    <property type="evidence" value="ECO:0007669"/>
    <property type="project" value="UniProtKB-EC"/>
</dbReference>
<evidence type="ECO:0000256" key="2">
    <source>
        <dbReference type="ARBA" id="ARBA00022605"/>
    </source>
</evidence>
<dbReference type="InterPro" id="IPR058924">
    <property type="entry name" value="AGPR_dimerisation_dom"/>
</dbReference>
<dbReference type="InterPro" id="IPR000706">
    <property type="entry name" value="AGPR_type-1"/>
</dbReference>
<dbReference type="InterPro" id="IPR023013">
    <property type="entry name" value="AGPR_AS"/>
</dbReference>
<keyword evidence="1" id="KW-0055">Arginine biosynthesis</keyword>
<sequence>MIRVGLIGARGYVGRELIAALDEDSDVELVFASSRAMAGKRLSAMPQLAGLTRFGALEAEELGPEEAAAREADAVILGLPNGLAKPYVDAIGRRNPECCIVDLSADYRHQEGWVYGAPELNETTIRNARRIANPGCYATAANLALLPLRGLTEGPVQVFGVSGFSGAGTTPGPRNDPERLEANIIPYGFGGHGHEGEIAGATGLEVVFAPHVGGFFRGLMVTVMARLSAPATGEAMRKRFEGFYRDAPLVSVGSDLPDLKDAAGQDGCLIGGFALSHGGRQLTFSSALDNLRKGAATQAMENLRLAFGFGENG</sequence>
<dbReference type="Proteomes" id="UP000536835">
    <property type="component" value="Unassembled WGS sequence"/>
</dbReference>
<name>A0A7Y3W3I1_9PROT</name>
<keyword evidence="9" id="KW-1185">Reference proteome</keyword>
<dbReference type="Gene3D" id="3.40.50.720">
    <property type="entry name" value="NAD(P)-binding Rossmann-like Domain"/>
    <property type="match status" value="1"/>
</dbReference>
<dbReference type="EMBL" id="JABFCX010000001">
    <property type="protein sequence ID" value="NNU14780.1"/>
    <property type="molecule type" value="Genomic_DNA"/>
</dbReference>
<dbReference type="Pfam" id="PF01118">
    <property type="entry name" value="Semialdhyde_dh"/>
    <property type="match status" value="1"/>
</dbReference>
<reference evidence="8 9" key="1">
    <citation type="submission" date="2020-05" db="EMBL/GenBank/DDBJ databases">
        <title>Parvularcula mediterraneae sp. nov., isolated from polypropylene straw from shallow seawater of the seashore of Laganas in Zakynthos island, Greece.</title>
        <authorList>
            <person name="Szabo I."/>
            <person name="Al-Omari J."/>
            <person name="Rado J."/>
            <person name="Szerdahelyi G.S."/>
        </authorList>
    </citation>
    <scope>NUCLEOTIDE SEQUENCE [LARGE SCALE GENOMIC DNA]</scope>
    <source>
        <strain evidence="8 9">ZS-1/3</strain>
    </source>
</reference>
<evidence type="ECO:0000256" key="6">
    <source>
        <dbReference type="PROSITE-ProRule" id="PRU10010"/>
    </source>
</evidence>
<keyword evidence="4 8" id="KW-0560">Oxidoreductase</keyword>
<dbReference type="EC" id="1.2.1.38" evidence="8"/>